<dbReference type="PANTHER" id="PTHR37984">
    <property type="entry name" value="PROTEIN CBG26694"/>
    <property type="match status" value="1"/>
</dbReference>
<organism evidence="12">
    <name type="scientific">Oikopleura dioica</name>
    <name type="common">Tunicate</name>
    <dbReference type="NCBI Taxonomy" id="34765"/>
    <lineage>
        <taxon>Eukaryota</taxon>
        <taxon>Metazoa</taxon>
        <taxon>Chordata</taxon>
        <taxon>Tunicata</taxon>
        <taxon>Appendicularia</taxon>
        <taxon>Copelata</taxon>
        <taxon>Oikopleuridae</taxon>
        <taxon>Oikopleura</taxon>
    </lineage>
</organism>
<evidence type="ECO:0000256" key="7">
    <source>
        <dbReference type="ARBA" id="ARBA00023268"/>
    </source>
</evidence>
<dbReference type="PROSITE" id="PS50878">
    <property type="entry name" value="RT_POL"/>
    <property type="match status" value="1"/>
</dbReference>
<evidence type="ECO:0000256" key="6">
    <source>
        <dbReference type="ARBA" id="ARBA00022759"/>
    </source>
</evidence>
<dbReference type="InterPro" id="IPR000477">
    <property type="entry name" value="RT_dom"/>
</dbReference>
<dbReference type="InterPro" id="IPR043502">
    <property type="entry name" value="DNA/RNA_pol_sf"/>
</dbReference>
<dbReference type="Gene3D" id="2.40.70.10">
    <property type="entry name" value="Acid Proteases"/>
    <property type="match status" value="1"/>
</dbReference>
<dbReference type="Pfam" id="PF00665">
    <property type="entry name" value="rve"/>
    <property type="match status" value="1"/>
</dbReference>
<feature type="region of interest" description="Disordered" evidence="9">
    <location>
        <begin position="1291"/>
        <end position="1310"/>
    </location>
</feature>
<evidence type="ECO:0000313" key="12">
    <source>
        <dbReference type="EMBL" id="AAT48677.1"/>
    </source>
</evidence>
<evidence type="ECO:0000256" key="1">
    <source>
        <dbReference type="ARBA" id="ARBA00010879"/>
    </source>
</evidence>
<dbReference type="GO" id="GO:0016779">
    <property type="term" value="F:nucleotidyltransferase activity"/>
    <property type="evidence" value="ECO:0007669"/>
    <property type="project" value="UniProtKB-KW"/>
</dbReference>
<evidence type="ECO:0000256" key="3">
    <source>
        <dbReference type="ARBA" id="ARBA00022679"/>
    </source>
</evidence>
<proteinExistence type="inferred from homology"/>
<dbReference type="Gene3D" id="3.30.70.270">
    <property type="match status" value="2"/>
</dbReference>
<evidence type="ECO:0000256" key="5">
    <source>
        <dbReference type="ARBA" id="ARBA00022722"/>
    </source>
</evidence>
<keyword evidence="6" id="KW-0378">Hydrolase</keyword>
<feature type="compositionally biased region" description="Polar residues" evidence="9">
    <location>
        <begin position="21"/>
        <end position="30"/>
    </location>
</feature>
<keyword evidence="3" id="KW-0808">Transferase</keyword>
<keyword evidence="7" id="KW-0511">Multifunctional enzyme</keyword>
<dbReference type="CDD" id="cd01647">
    <property type="entry name" value="RT_LTR"/>
    <property type="match status" value="1"/>
</dbReference>
<feature type="compositionally biased region" description="Basic and acidic residues" evidence="9">
    <location>
        <begin position="1291"/>
        <end position="1302"/>
    </location>
</feature>
<dbReference type="InterPro" id="IPR021109">
    <property type="entry name" value="Peptidase_aspartic_dom_sf"/>
</dbReference>
<dbReference type="GO" id="GO:0004523">
    <property type="term" value="F:RNA-DNA hybrid ribonuclease activity"/>
    <property type="evidence" value="ECO:0007669"/>
    <property type="project" value="UniProtKB-EC"/>
</dbReference>
<dbReference type="Pfam" id="PF00078">
    <property type="entry name" value="RVT_1"/>
    <property type="match status" value="1"/>
</dbReference>
<feature type="region of interest" description="Disordered" evidence="9">
    <location>
        <begin position="1"/>
        <end position="51"/>
    </location>
</feature>
<reference evidence="12" key="1">
    <citation type="journal article" date="2004" name="Mol. Biol. Evol.">
        <title>Retroelement dynamics and a novel type of chordate retrovirus-like element in the miniature genome of the tunicate Oikopleura dioica.</title>
        <authorList>
            <person name="Volff J.N."/>
            <person name="Lehrach H."/>
            <person name="Reinhardt R."/>
            <person name="Chourrout D."/>
        </authorList>
    </citation>
    <scope>NUCLEOTIDE SEQUENCE</scope>
</reference>
<feature type="domain" description="Integrase catalytic" evidence="11">
    <location>
        <begin position="1014"/>
        <end position="1171"/>
    </location>
</feature>
<feature type="domain" description="Reverse transcriptase" evidence="10">
    <location>
        <begin position="459"/>
        <end position="638"/>
    </location>
</feature>
<evidence type="ECO:0000256" key="2">
    <source>
        <dbReference type="ARBA" id="ARBA00012180"/>
    </source>
</evidence>
<evidence type="ECO:0000259" key="11">
    <source>
        <dbReference type="PROSITE" id="PS50994"/>
    </source>
</evidence>
<reference evidence="12" key="2">
    <citation type="submission" date="2004-05" db="EMBL/GenBank/DDBJ databases">
        <authorList>
            <person name="Volff J.-N."/>
            <person name="Lehrach H."/>
            <person name="Reinhardt R."/>
            <person name="Chourrout D."/>
        </authorList>
    </citation>
    <scope>NUCLEOTIDE SEQUENCE</scope>
</reference>
<dbReference type="InterPro" id="IPR001584">
    <property type="entry name" value="Integrase_cat-core"/>
</dbReference>
<dbReference type="SUPFAM" id="SSF53098">
    <property type="entry name" value="Ribonuclease H-like"/>
    <property type="match status" value="1"/>
</dbReference>
<dbReference type="PROSITE" id="PS50994">
    <property type="entry name" value="INTEGRASE"/>
    <property type="match status" value="1"/>
</dbReference>
<dbReference type="InterPro" id="IPR012337">
    <property type="entry name" value="RNaseH-like_sf"/>
</dbReference>
<evidence type="ECO:0000256" key="4">
    <source>
        <dbReference type="ARBA" id="ARBA00022695"/>
    </source>
</evidence>
<dbReference type="SUPFAM" id="SSF56672">
    <property type="entry name" value="DNA/RNA polymerases"/>
    <property type="match status" value="1"/>
</dbReference>
<dbReference type="InterPro" id="IPR050951">
    <property type="entry name" value="Retrovirus_Pol_polyprotein"/>
</dbReference>
<comment type="similarity">
    <text evidence="1">Belongs to the beta type-B retroviral polymerase family. HERV class-II K(HML-2) pol subfamily.</text>
</comment>
<dbReference type="GO" id="GO:0015074">
    <property type="term" value="P:DNA integration"/>
    <property type="evidence" value="ECO:0007669"/>
    <property type="project" value="InterPro"/>
</dbReference>
<feature type="region of interest" description="Disordered" evidence="9">
    <location>
        <begin position="95"/>
        <end position="124"/>
    </location>
</feature>
<dbReference type="EMBL" id="AY634221">
    <property type="protein sequence ID" value="AAT48677.1"/>
    <property type="molecule type" value="Genomic_DNA"/>
</dbReference>
<dbReference type="EC" id="3.1.26.4" evidence="2"/>
<dbReference type="InterPro" id="IPR043128">
    <property type="entry name" value="Rev_trsase/Diguanyl_cyclase"/>
</dbReference>
<accession>Q6GV81</accession>
<keyword evidence="6" id="KW-0255">Endonuclease</keyword>
<dbReference type="FunFam" id="3.30.70.270:FF:000020">
    <property type="entry name" value="Transposon Tf2-6 polyprotein-like Protein"/>
    <property type="match status" value="1"/>
</dbReference>
<dbReference type="CDD" id="cd09274">
    <property type="entry name" value="RNase_HI_RT_Ty3"/>
    <property type="match status" value="1"/>
</dbReference>
<name>Q6GV81_OIKDI</name>
<dbReference type="Gene3D" id="3.30.420.10">
    <property type="entry name" value="Ribonuclease H-like superfamily/Ribonuclease H"/>
    <property type="match status" value="1"/>
</dbReference>
<dbReference type="InterPro" id="IPR036397">
    <property type="entry name" value="RNaseH_sf"/>
</dbReference>
<dbReference type="PANTHER" id="PTHR37984:SF5">
    <property type="entry name" value="PROTEIN NYNRIN-LIKE"/>
    <property type="match status" value="1"/>
</dbReference>
<dbReference type="Pfam" id="PF17921">
    <property type="entry name" value="Integrase_H2C2"/>
    <property type="match status" value="1"/>
</dbReference>
<dbReference type="Gene3D" id="3.10.10.10">
    <property type="entry name" value="HIV Type 1 Reverse Transcriptase, subunit A, domain 1"/>
    <property type="match status" value="1"/>
</dbReference>
<sequence length="1316" mass="146445">MKISRAPPAMPTGKECRKRTTAPNVGSATGRTDRGEPGQLAPSAVGTAIRGEGTAPPIVMINDRTATSSASPITAAILSVITATTGAICGANVQRHSRNASSVSKRQSRIEKRQPGRKKPHPGRVLKTKNTINKIAQASTNELERFQTLLVNTDITNNGKIHKNCLTLLDTGASITVASLAFSQNLEREGFKLNKQTPARRNPVAAKGTEMPISFDIIMTVILRGNPDIKFVKTRISIIKGLQAELILGVDSLQGRTLQMRRRAVYVDGQLFPLALPKRTVVLRVLEAGESDGLNFLRVKISPRKVERASKRLLLTLDPTLSPGVPEVNIIMASSELEAQTIITLPGPPVLVPRIFLARIDEVPNESESQPKGGLTTEDITKMTSNTKLGESGIRRLKDILKTHASAFSKEKTEVGLYKGPKVNLQLLDPRLPGAWVRPRRIPISQLEWLRGELQKMEDAGIIEKASGSSFNAPLQLVRKSSGGYRICVDMRSLNNRLAESKWPLPSLAETLESLAGTAFFSCVDIRQAFFHMALTDESKHLTAFSALNCQYQFRRLPMGLKISPSVYQMAMKETLGNDLGNKAVVYLDDVLVTGRTEDEHLEALDVVLDRLRKAGFLLNPDKCILGVKKTTFLGHEVTTEGYYPKTDNLAAIREFPKPTNKKALRRFIGMTAFYSTLVPKLQYKLAPLHAISGSKADFDWTDEQEKAFDEVKTALLAKTGLAFPSRLPTAKLIVTTDASDTGYGGMLSQKIGDDPEQPLGFTSGFFRGPSTRWAINEKELFAFIKTLEVFHHHTYGRAFTWRTDSRCLAFICAETNGKQTKRPSAKKLRWLEKLGEYDFSISHVSGTSPEMAVPDGLSRIDPPMETVMNIDSAIENRFKVLNRAIPTWMKLRGLTQSELRESQDNDADLLKLQNDWKPFRSKFKVKLEKHGAYILDGKVPRIPIPTELQDRIILNFHLPGHARTTNMLGSMRDTGVIFPKMAKKIKQKIMTCPTCLATGSTERPRFTPITPPKESHPYMTVTVDLLGPLPSTPTRKKYILAAIDNLTRWIELRCIPDKTAAHVAKALMDIFFLRGPPRAVSCDNGREFSNTLLRELLASFGTCINYGTPYRPQGQGLIERANREIVKHLKGLNIEEHKWDTFIPSIQLSMNLTYHSALGSSPFQAMHGWTLAEPLFSKKVDGSEIQSDVRLWVQESGARMCAALALLTAKQAVPLTPIPVESDDNALEPGTHVLLKTMTPPGVSAKLYSPWKGGYVVRKRCDHFTYLITPLEAPRRRFLVHRQRIRTVHKDLEKSRDKNNPREVNANSKYKKIIM</sequence>
<keyword evidence="4" id="KW-0548">Nucleotidyltransferase</keyword>
<dbReference type="Pfam" id="PF17919">
    <property type="entry name" value="RT_RNaseH_2"/>
    <property type="match status" value="1"/>
</dbReference>
<evidence type="ECO:0000256" key="8">
    <source>
        <dbReference type="ARBA" id="ARBA00039658"/>
    </source>
</evidence>
<evidence type="ECO:0000256" key="9">
    <source>
        <dbReference type="SAM" id="MobiDB-lite"/>
    </source>
</evidence>
<evidence type="ECO:0000259" key="10">
    <source>
        <dbReference type="PROSITE" id="PS50878"/>
    </source>
</evidence>
<dbReference type="InterPro" id="IPR041588">
    <property type="entry name" value="Integrase_H2C2"/>
</dbReference>
<dbReference type="GO" id="GO:0003676">
    <property type="term" value="F:nucleic acid binding"/>
    <property type="evidence" value="ECO:0007669"/>
    <property type="project" value="InterPro"/>
</dbReference>
<gene>
    <name evidence="12" type="primary">pol</name>
</gene>
<dbReference type="Gene3D" id="1.10.340.70">
    <property type="match status" value="1"/>
</dbReference>
<protein>
    <recommendedName>
        <fullName evidence="8">Gypsy retrotransposon integrase-like protein 1</fullName>
        <ecNumber evidence="2">3.1.26.4</ecNumber>
    </recommendedName>
</protein>
<keyword evidence="5" id="KW-0540">Nuclease</keyword>
<dbReference type="InterPro" id="IPR041577">
    <property type="entry name" value="RT_RNaseH_2"/>
</dbReference>
<feature type="compositionally biased region" description="Basic residues" evidence="9">
    <location>
        <begin position="115"/>
        <end position="124"/>
    </location>
</feature>